<accession>A0A5B7CSB5</accession>
<proteinExistence type="predicted"/>
<dbReference type="Proteomes" id="UP000324222">
    <property type="component" value="Unassembled WGS sequence"/>
</dbReference>
<dbReference type="AlphaFoldDB" id="A0A5B7CSB5"/>
<protein>
    <submittedName>
        <fullName evidence="1">Uncharacterized protein</fullName>
    </submittedName>
</protein>
<keyword evidence="2" id="KW-1185">Reference proteome</keyword>
<organism evidence="1 2">
    <name type="scientific">Portunus trituberculatus</name>
    <name type="common">Swimming crab</name>
    <name type="synonym">Neptunus trituberculatus</name>
    <dbReference type="NCBI Taxonomy" id="210409"/>
    <lineage>
        <taxon>Eukaryota</taxon>
        <taxon>Metazoa</taxon>
        <taxon>Ecdysozoa</taxon>
        <taxon>Arthropoda</taxon>
        <taxon>Crustacea</taxon>
        <taxon>Multicrustacea</taxon>
        <taxon>Malacostraca</taxon>
        <taxon>Eumalacostraca</taxon>
        <taxon>Eucarida</taxon>
        <taxon>Decapoda</taxon>
        <taxon>Pleocyemata</taxon>
        <taxon>Brachyura</taxon>
        <taxon>Eubrachyura</taxon>
        <taxon>Portunoidea</taxon>
        <taxon>Portunidae</taxon>
        <taxon>Portuninae</taxon>
        <taxon>Portunus</taxon>
    </lineage>
</organism>
<dbReference type="EMBL" id="VSRR010000228">
    <property type="protein sequence ID" value="MPC12657.1"/>
    <property type="molecule type" value="Genomic_DNA"/>
</dbReference>
<reference evidence="1 2" key="1">
    <citation type="submission" date="2019-05" db="EMBL/GenBank/DDBJ databases">
        <title>Another draft genome of Portunus trituberculatus and its Hox gene families provides insights of decapod evolution.</title>
        <authorList>
            <person name="Jeong J.-H."/>
            <person name="Song I."/>
            <person name="Kim S."/>
            <person name="Choi T."/>
            <person name="Kim D."/>
            <person name="Ryu S."/>
            <person name="Kim W."/>
        </authorList>
    </citation>
    <scope>NUCLEOTIDE SEQUENCE [LARGE SCALE GENOMIC DNA]</scope>
    <source>
        <tissue evidence="1">Muscle</tissue>
    </source>
</reference>
<evidence type="ECO:0000313" key="2">
    <source>
        <dbReference type="Proteomes" id="UP000324222"/>
    </source>
</evidence>
<comment type="caution">
    <text evidence="1">The sequence shown here is derived from an EMBL/GenBank/DDBJ whole genome shotgun (WGS) entry which is preliminary data.</text>
</comment>
<evidence type="ECO:0000313" key="1">
    <source>
        <dbReference type="EMBL" id="MPC12657.1"/>
    </source>
</evidence>
<sequence length="62" mass="6497">MLLFVGDDSLTWEPVVEGISQIISLQTAVTLTSCGASCGEQHWGDSVAGQETLCKGTNSLPD</sequence>
<name>A0A5B7CSB5_PORTR</name>
<gene>
    <name evidence="1" type="ORF">E2C01_005360</name>
</gene>